<evidence type="ECO:0000313" key="2">
    <source>
        <dbReference type="Proteomes" id="UP001250791"/>
    </source>
</evidence>
<comment type="caution">
    <text evidence="1">The sequence shown here is derived from an EMBL/GenBank/DDBJ whole genome shotgun (WGS) entry which is preliminary data.</text>
</comment>
<evidence type="ECO:0000313" key="1">
    <source>
        <dbReference type="EMBL" id="MDR6902988.1"/>
    </source>
</evidence>
<dbReference type="PANTHER" id="PTHR47129">
    <property type="entry name" value="QUINONE OXIDOREDUCTASE 2"/>
    <property type="match status" value="1"/>
</dbReference>
<keyword evidence="2" id="KW-1185">Reference proteome</keyword>
<sequence>MALPAALEHGAFVGAAKDGRFSSAARQDYAEAAAVVLATDGHAGETYELAADQAFTLAELAAEVSRQSGKAIVYNDLSEAAYRDVLTGAGLPADLAALLADADAAASHGALFDDGGALGRLIGRPTTSMQSLVATALRG</sequence>
<reference evidence="1 2" key="1">
    <citation type="submission" date="2023-07" db="EMBL/GenBank/DDBJ databases">
        <title>Sorghum-associated microbial communities from plants grown in Nebraska, USA.</title>
        <authorList>
            <person name="Schachtman D."/>
        </authorList>
    </citation>
    <scope>NUCLEOTIDE SEQUENCE [LARGE SCALE GENOMIC DNA]</scope>
    <source>
        <strain evidence="1 2">3199</strain>
    </source>
</reference>
<name>A0ABU1SVI7_9HYPH</name>
<organism evidence="1 2">
    <name type="scientific">Rhizobium miluonense</name>
    <dbReference type="NCBI Taxonomy" id="411945"/>
    <lineage>
        <taxon>Bacteria</taxon>
        <taxon>Pseudomonadati</taxon>
        <taxon>Pseudomonadota</taxon>
        <taxon>Alphaproteobacteria</taxon>
        <taxon>Hyphomicrobiales</taxon>
        <taxon>Rhizobiaceae</taxon>
        <taxon>Rhizobium/Agrobacterium group</taxon>
        <taxon>Rhizobium</taxon>
    </lineage>
</organism>
<dbReference type="Gene3D" id="3.90.25.10">
    <property type="entry name" value="UDP-galactose 4-epimerase, domain 1"/>
    <property type="match status" value="1"/>
</dbReference>
<dbReference type="RefSeq" id="WP_310233950.1">
    <property type="nucleotide sequence ID" value="NZ_JAVDUP010000006.1"/>
</dbReference>
<protein>
    <submittedName>
        <fullName evidence="1">Uncharacterized protein YbjT (DUF2867 family)</fullName>
    </submittedName>
</protein>
<dbReference type="PANTHER" id="PTHR47129:SF1">
    <property type="entry name" value="NMRA-LIKE DOMAIN-CONTAINING PROTEIN"/>
    <property type="match status" value="1"/>
</dbReference>
<proteinExistence type="predicted"/>
<accession>A0ABU1SVI7</accession>
<dbReference type="InterPro" id="IPR036291">
    <property type="entry name" value="NAD(P)-bd_dom_sf"/>
</dbReference>
<dbReference type="EMBL" id="JAVDUP010000006">
    <property type="protein sequence ID" value="MDR6902988.1"/>
    <property type="molecule type" value="Genomic_DNA"/>
</dbReference>
<dbReference type="SUPFAM" id="SSF51735">
    <property type="entry name" value="NAD(P)-binding Rossmann-fold domains"/>
    <property type="match status" value="1"/>
</dbReference>
<dbReference type="InterPro" id="IPR052718">
    <property type="entry name" value="NmrA-type_oxidoreductase"/>
</dbReference>
<dbReference type="Proteomes" id="UP001250791">
    <property type="component" value="Unassembled WGS sequence"/>
</dbReference>
<gene>
    <name evidence="1" type="ORF">J2W52_004621</name>
</gene>